<dbReference type="AlphaFoldDB" id="A0A498QBQ9"/>
<comment type="similarity">
    <text evidence="3">Belongs to the prokaryotic Ku family.</text>
</comment>
<comment type="function">
    <text evidence="3">With LigD forms a non-homologous end joining (NHEJ) DNA repair enzyme, which repairs dsDNA breaks with reduced fidelity. Binds linear dsDNA with 5'- and 3'- overhangs but not closed circular dsDNA nor ssDNA. Recruits and stimulates the ligase activity of LigD.</text>
</comment>
<evidence type="ECO:0000256" key="1">
    <source>
        <dbReference type="ARBA" id="ARBA00023125"/>
    </source>
</evidence>
<evidence type="ECO:0000256" key="3">
    <source>
        <dbReference type="HAMAP-Rule" id="MF_01875"/>
    </source>
</evidence>
<dbReference type="Gene3D" id="2.40.290.10">
    <property type="match status" value="1"/>
</dbReference>
<dbReference type="GO" id="GO:0006310">
    <property type="term" value="P:DNA recombination"/>
    <property type="evidence" value="ECO:0007669"/>
    <property type="project" value="UniProtKB-KW"/>
</dbReference>
<dbReference type="Proteomes" id="UP000273307">
    <property type="component" value="Unassembled WGS sequence"/>
</dbReference>
<dbReference type="PANTHER" id="PTHR41251">
    <property type="entry name" value="NON-HOMOLOGOUS END JOINING PROTEIN KU"/>
    <property type="match status" value="1"/>
</dbReference>
<keyword evidence="1 3" id="KW-0238">DNA-binding</keyword>
<accession>A0A498QBQ9</accession>
<dbReference type="InterPro" id="IPR016194">
    <property type="entry name" value="SPOC-like_C_dom_sf"/>
</dbReference>
<dbReference type="NCBIfam" id="TIGR02772">
    <property type="entry name" value="Ku_bact"/>
    <property type="match status" value="1"/>
</dbReference>
<evidence type="ECO:0000256" key="4">
    <source>
        <dbReference type="SAM" id="MobiDB-lite"/>
    </source>
</evidence>
<keyword evidence="2 3" id="KW-0233">DNA recombination</keyword>
<dbReference type="FunFam" id="2.40.290.10:FF:000004">
    <property type="entry name" value="Non-homologous end joining protein Ku"/>
    <property type="match status" value="1"/>
</dbReference>
<evidence type="ECO:0000259" key="5">
    <source>
        <dbReference type="SMART" id="SM00559"/>
    </source>
</evidence>
<keyword evidence="3" id="KW-0227">DNA damage</keyword>
<reference evidence="6 7" key="1">
    <citation type="submission" date="2018-09" db="EMBL/GenBank/DDBJ databases">
        <authorList>
            <person name="Tagini F."/>
        </authorList>
    </citation>
    <scope>NUCLEOTIDE SEQUENCE [LARGE SCALE GENOMIC DNA]</scope>
    <source>
        <strain evidence="6 7">MK136</strain>
    </source>
</reference>
<dbReference type="PIRSF" id="PIRSF006493">
    <property type="entry name" value="Prok_Ku"/>
    <property type="match status" value="1"/>
</dbReference>
<dbReference type="GO" id="GO:0003690">
    <property type="term" value="F:double-stranded DNA binding"/>
    <property type="evidence" value="ECO:0007669"/>
    <property type="project" value="UniProtKB-UniRule"/>
</dbReference>
<feature type="compositionally biased region" description="Basic and acidic residues" evidence="4">
    <location>
        <begin position="309"/>
        <end position="321"/>
    </location>
</feature>
<keyword evidence="7" id="KW-1185">Reference proteome</keyword>
<feature type="region of interest" description="Disordered" evidence="4">
    <location>
        <begin position="283"/>
        <end position="357"/>
    </location>
</feature>
<keyword evidence="3" id="KW-0234">DNA repair</keyword>
<proteinExistence type="inferred from homology"/>
<dbReference type="PANTHER" id="PTHR41251:SF1">
    <property type="entry name" value="NON-HOMOLOGOUS END JOINING PROTEIN KU"/>
    <property type="match status" value="1"/>
</dbReference>
<dbReference type="EMBL" id="UPHP01000120">
    <property type="protein sequence ID" value="VBA42203.1"/>
    <property type="molecule type" value="Genomic_DNA"/>
</dbReference>
<organism evidence="6 7">
    <name type="scientific">Mycobacterium attenuatum</name>
    <dbReference type="NCBI Taxonomy" id="2341086"/>
    <lineage>
        <taxon>Bacteria</taxon>
        <taxon>Bacillati</taxon>
        <taxon>Actinomycetota</taxon>
        <taxon>Actinomycetes</taxon>
        <taxon>Mycobacteriales</taxon>
        <taxon>Mycobacteriaceae</taxon>
        <taxon>Mycobacterium</taxon>
    </lineage>
</organism>
<dbReference type="GO" id="GO:0006303">
    <property type="term" value="P:double-strand break repair via nonhomologous end joining"/>
    <property type="evidence" value="ECO:0007669"/>
    <property type="project" value="UniProtKB-UniRule"/>
</dbReference>
<feature type="domain" description="Ku" evidence="5">
    <location>
        <begin position="104"/>
        <end position="236"/>
    </location>
</feature>
<feature type="compositionally biased region" description="Low complexity" evidence="4">
    <location>
        <begin position="340"/>
        <end position="357"/>
    </location>
</feature>
<comment type="subunit">
    <text evidence="3">Homodimer. Interacts with LigD.</text>
</comment>
<dbReference type="SUPFAM" id="SSF100939">
    <property type="entry name" value="SPOC domain-like"/>
    <property type="match status" value="1"/>
</dbReference>
<evidence type="ECO:0000313" key="6">
    <source>
        <dbReference type="EMBL" id="VBA42203.1"/>
    </source>
</evidence>
<dbReference type="HAMAP" id="MF_01875">
    <property type="entry name" value="Prokaryotic_Ku"/>
    <property type="match status" value="1"/>
</dbReference>
<feature type="compositionally biased region" description="Acidic residues" evidence="4">
    <location>
        <begin position="290"/>
        <end position="301"/>
    </location>
</feature>
<sequence>MVVSIAADDFAGYPSGLRWQLCGIPPGPPPRLVRRVAVASLLTAPRCGHTDCMRSIWKGSIAFGLVNVPVKVYSATEDHDIKFHQVHAKDNGRIRYKRVCEVCGEVVEYGDLTRAYESDDGQMVVITDDDIATLPEERSREIEVLEFVPASEVDPMMFDRSYFLEPDSKSSKSYVLLAKTLAEAERMAIVHFTLRNKTRLAALRVKDFGKRDVMVVHTLLWPDEIRDPDFPILDKKVEIKPAELKMAGQVVESMAEDFNPDRYRDTYQEQLRELIDAKLEGGEAFTTEEQPTELDETEDVSDLLAKLEASVKARSGDKEQPPSKTAKKTTAKQTAKKTTAKNTPAAKKAPAKQTSRS</sequence>
<gene>
    <name evidence="6" type="primary">mku</name>
    <name evidence="3" type="synonym">ku</name>
    <name evidence="6" type="ORF">LAUMK136_04461</name>
</gene>
<evidence type="ECO:0000256" key="2">
    <source>
        <dbReference type="ARBA" id="ARBA00023172"/>
    </source>
</evidence>
<dbReference type="InterPro" id="IPR009187">
    <property type="entry name" value="Prok_Ku"/>
</dbReference>
<feature type="compositionally biased region" description="Basic residues" evidence="4">
    <location>
        <begin position="325"/>
        <end position="339"/>
    </location>
</feature>
<dbReference type="CDD" id="cd00789">
    <property type="entry name" value="KU_like"/>
    <property type="match status" value="1"/>
</dbReference>
<name>A0A498QBQ9_9MYCO</name>
<protein>
    <recommendedName>
        <fullName evidence="3">Non-homologous end joining protein Ku</fullName>
    </recommendedName>
</protein>
<dbReference type="InterPro" id="IPR006164">
    <property type="entry name" value="DNA_bd_Ku70/Ku80"/>
</dbReference>
<dbReference type="SMART" id="SM00559">
    <property type="entry name" value="Ku78"/>
    <property type="match status" value="1"/>
</dbReference>
<evidence type="ECO:0000313" key="7">
    <source>
        <dbReference type="Proteomes" id="UP000273307"/>
    </source>
</evidence>
<dbReference type="Pfam" id="PF02735">
    <property type="entry name" value="Ku"/>
    <property type="match status" value="1"/>
</dbReference>